<protein>
    <recommendedName>
        <fullName evidence="2">DH domain-containing protein</fullName>
    </recommendedName>
</protein>
<evidence type="ECO:0000256" key="1">
    <source>
        <dbReference type="SAM" id="MobiDB-lite"/>
    </source>
</evidence>
<dbReference type="PANTHER" id="PTHR12673:SF159">
    <property type="entry name" value="LD03170P"/>
    <property type="match status" value="1"/>
</dbReference>
<dbReference type="SMART" id="SM00325">
    <property type="entry name" value="RhoGEF"/>
    <property type="match status" value="1"/>
</dbReference>
<dbReference type="InterPro" id="IPR035899">
    <property type="entry name" value="DBL_dom_sf"/>
</dbReference>
<keyword evidence="4" id="KW-1185">Reference proteome</keyword>
<proteinExistence type="predicted"/>
<name>A0AAV9N4V7_9EURO</name>
<dbReference type="InterPro" id="IPR051092">
    <property type="entry name" value="FYVE_RhoGEF_PH"/>
</dbReference>
<dbReference type="CDD" id="cd00160">
    <property type="entry name" value="RhoGEF"/>
    <property type="match status" value="1"/>
</dbReference>
<feature type="region of interest" description="Disordered" evidence="1">
    <location>
        <begin position="268"/>
        <end position="292"/>
    </location>
</feature>
<dbReference type="AlphaFoldDB" id="A0AAV9N4V7"/>
<feature type="region of interest" description="Disordered" evidence="1">
    <location>
        <begin position="184"/>
        <end position="214"/>
    </location>
</feature>
<dbReference type="Gene3D" id="1.20.900.10">
    <property type="entry name" value="Dbl homology (DH) domain"/>
    <property type="match status" value="1"/>
</dbReference>
<dbReference type="GeneID" id="89974662"/>
<dbReference type="Proteomes" id="UP001358417">
    <property type="component" value="Unassembled WGS sequence"/>
</dbReference>
<feature type="compositionally biased region" description="Polar residues" evidence="1">
    <location>
        <begin position="194"/>
        <end position="214"/>
    </location>
</feature>
<dbReference type="RefSeq" id="XP_064703352.1">
    <property type="nucleotide sequence ID" value="XM_064850051.1"/>
</dbReference>
<reference evidence="3 4" key="1">
    <citation type="submission" date="2023-08" db="EMBL/GenBank/DDBJ databases">
        <title>Black Yeasts Isolated from many extreme environments.</title>
        <authorList>
            <person name="Coleine C."/>
            <person name="Stajich J.E."/>
            <person name="Selbmann L."/>
        </authorList>
    </citation>
    <scope>NUCLEOTIDE SEQUENCE [LARGE SCALE GENOMIC DNA]</scope>
    <source>
        <strain evidence="3 4">CCFEE 5792</strain>
    </source>
</reference>
<dbReference type="PROSITE" id="PS50010">
    <property type="entry name" value="DH_2"/>
    <property type="match status" value="1"/>
</dbReference>
<sequence>MTAHILCPSFAGPIMRHLDTTPQYLNASNLACANRPNNSSLIANLFPLHQDDQTSTASAFSVASAPPMVANENVDPIEVEVEALSTPSRARPVSKDVTVLKYPSQTKRSMSCSQNERKVNPQNSPRTALKAIHVRQPLAELGEQKRKPQPLHRRIRPMFGMNLPAALSSNADLHVGTYAQEAKSTDASIDGHDVSQSLQSPHGTSQPTTSVNTEADTHANLECTPKLHHRKRLSTASSGFVHTIKTASLSNASFSLAPLSTRIGRSTDSYLAPGSHHRPSIDSDRPATNSSMDDAAFRRGLRRRQIIGELVRTEESYVADLKSLIYVYSTLLATSMSFPSELRTTVQRNFHELLHIHERLLDRLHQVGYEAAVRKWADTSSPLRLGSARQHRRWLSLETNLVSKFGHAQRHRQNSVDSGEMIHGRAELGCSEPRDVSDIAILFKEFLNDFSAYEEYCANHSIVAHELQKQVTTLWSTYESGMESLAKSLVAIDHRKRDERRGGTVGDLLIKPIQRLTKYPLLFEDLLRQTPVSDCPSTHVEVEATIQCLRELVRAVNGATNNSEARAQVLRRQALQSRLNYERVTLQSDNYRLLGDVHLCGVLYVTWQTKRRIDGAYAVCVLFDFSLLIALPAGTTPRLDLVAFLHLSDLKIESASDGQGLQCHSTLHTWKICARVGGNLSELILSACSSNEEAVWKDGLRGRYAPKNRVEDVSTQIPSSVSLDLRSVGAVYGPQSTTLDRNPSRSATVGNRANVYQVIIRNTHNPQDLHEYRQTTSSSINRSQSHMTSNRIVILSPKRSERARLESSLADIWTKDKLPFPGMIGSRGGQIIRASAGSLARKLSLASIHAPFSRRTGSISVASRKSYDTMTDGSRSKRKVSPPVFEVRKESFEELTSGPARKKSHEVPEIDTMDNLVSRMIGNSGSKKSGFSQGIGDLTPSHTSNNVLPEDPADIVCSEEKEKSEKDEVIEQSFGGKRKRWSNPIGILKGLSSEGLRHMLYSSK</sequence>
<evidence type="ECO:0000313" key="3">
    <source>
        <dbReference type="EMBL" id="KAK5047825.1"/>
    </source>
</evidence>
<dbReference type="GO" id="GO:0005737">
    <property type="term" value="C:cytoplasm"/>
    <property type="evidence" value="ECO:0007669"/>
    <property type="project" value="TreeGrafter"/>
</dbReference>
<accession>A0AAV9N4V7</accession>
<gene>
    <name evidence="3" type="ORF">LTR84_006490</name>
</gene>
<dbReference type="Pfam" id="PF00621">
    <property type="entry name" value="RhoGEF"/>
    <property type="match status" value="1"/>
</dbReference>
<dbReference type="PANTHER" id="PTHR12673">
    <property type="entry name" value="FACIOGENITAL DYSPLASIA PROTEIN"/>
    <property type="match status" value="1"/>
</dbReference>
<dbReference type="InterPro" id="IPR000219">
    <property type="entry name" value="DH_dom"/>
</dbReference>
<feature type="domain" description="DH" evidence="2">
    <location>
        <begin position="302"/>
        <end position="559"/>
    </location>
</feature>
<organism evidence="3 4">
    <name type="scientific">Exophiala bonariae</name>
    <dbReference type="NCBI Taxonomy" id="1690606"/>
    <lineage>
        <taxon>Eukaryota</taxon>
        <taxon>Fungi</taxon>
        <taxon>Dikarya</taxon>
        <taxon>Ascomycota</taxon>
        <taxon>Pezizomycotina</taxon>
        <taxon>Eurotiomycetes</taxon>
        <taxon>Chaetothyriomycetidae</taxon>
        <taxon>Chaetothyriales</taxon>
        <taxon>Herpotrichiellaceae</taxon>
        <taxon>Exophiala</taxon>
    </lineage>
</organism>
<comment type="caution">
    <text evidence="3">The sequence shown here is derived from an EMBL/GenBank/DDBJ whole genome shotgun (WGS) entry which is preliminary data.</text>
</comment>
<evidence type="ECO:0000259" key="2">
    <source>
        <dbReference type="PROSITE" id="PS50010"/>
    </source>
</evidence>
<dbReference type="EMBL" id="JAVRRD010000024">
    <property type="protein sequence ID" value="KAK5047825.1"/>
    <property type="molecule type" value="Genomic_DNA"/>
</dbReference>
<evidence type="ECO:0000313" key="4">
    <source>
        <dbReference type="Proteomes" id="UP001358417"/>
    </source>
</evidence>
<dbReference type="SUPFAM" id="SSF48065">
    <property type="entry name" value="DBL homology domain (DH-domain)"/>
    <property type="match status" value="1"/>
</dbReference>
<dbReference type="GO" id="GO:0005085">
    <property type="term" value="F:guanyl-nucleotide exchange factor activity"/>
    <property type="evidence" value="ECO:0007669"/>
    <property type="project" value="InterPro"/>
</dbReference>